<comment type="caution">
    <text evidence="2">The sequence shown here is derived from an EMBL/GenBank/DDBJ whole genome shotgun (WGS) entry which is preliminary data.</text>
</comment>
<evidence type="ECO:0000313" key="3">
    <source>
        <dbReference type="Proteomes" id="UP000030111"/>
    </source>
</evidence>
<reference evidence="2 3" key="1">
    <citation type="submission" date="2013-09" db="EMBL/GenBank/DDBJ databases">
        <authorList>
            <person name="Zeng Z."/>
            <person name="Chen C."/>
        </authorList>
    </citation>
    <scope>NUCLEOTIDE SEQUENCE [LARGE SCALE GENOMIC DNA]</scope>
    <source>
        <strain evidence="2 3">WB 4.1-42</strain>
    </source>
</reference>
<dbReference type="AlphaFoldDB" id="A0A0A2MJ52"/>
<dbReference type="Proteomes" id="UP000030111">
    <property type="component" value="Unassembled WGS sequence"/>
</dbReference>
<protein>
    <submittedName>
        <fullName evidence="2">Uncharacterized protein</fullName>
    </submittedName>
</protein>
<organism evidence="2 3">
    <name type="scientific">Flavobacterium subsaxonicum WB 4.1-42 = DSM 21790</name>
    <dbReference type="NCBI Taxonomy" id="1121898"/>
    <lineage>
        <taxon>Bacteria</taxon>
        <taxon>Pseudomonadati</taxon>
        <taxon>Bacteroidota</taxon>
        <taxon>Flavobacteriia</taxon>
        <taxon>Flavobacteriales</taxon>
        <taxon>Flavobacteriaceae</taxon>
        <taxon>Flavobacterium</taxon>
    </lineage>
</organism>
<evidence type="ECO:0000313" key="2">
    <source>
        <dbReference type="EMBL" id="KGO92324.1"/>
    </source>
</evidence>
<name>A0A0A2MJ52_9FLAO</name>
<feature type="compositionally biased region" description="Basic and acidic residues" evidence="1">
    <location>
        <begin position="43"/>
        <end position="85"/>
    </location>
</feature>
<dbReference type="EMBL" id="JRLY01000010">
    <property type="protein sequence ID" value="KGO92324.1"/>
    <property type="molecule type" value="Genomic_DNA"/>
</dbReference>
<dbReference type="eggNOG" id="ENOG5032HK5">
    <property type="taxonomic scope" value="Bacteria"/>
</dbReference>
<feature type="compositionally biased region" description="Polar residues" evidence="1">
    <location>
        <begin position="1"/>
        <end position="11"/>
    </location>
</feature>
<gene>
    <name evidence="2" type="ORF">Q766_12695</name>
</gene>
<dbReference type="OrthoDB" id="1358163at2"/>
<proteinExistence type="predicted"/>
<accession>A0A0A2MJ52</accession>
<sequence>MQTDRNQNTGNLGAKSLTDDRYIDDTDSDWNVNQSVAASSANRNEDRDKDRYSDDRTINTDKNHDKDSKTFNEDEESWDNRKDAETTTSNKGTEDNDWDENDAMQRGTASRYFDDSQNYKASSRYDEYDEHRDAAAGDYINSDHSEYNRGNDRFRWDEPQDEE</sequence>
<feature type="compositionally biased region" description="Polar residues" evidence="1">
    <location>
        <begin position="30"/>
        <end position="42"/>
    </location>
</feature>
<dbReference type="RefSeq" id="WP_026990127.1">
    <property type="nucleotide sequence ID" value="NZ_AUGP01000017.1"/>
</dbReference>
<keyword evidence="3" id="KW-1185">Reference proteome</keyword>
<feature type="region of interest" description="Disordered" evidence="1">
    <location>
        <begin position="1"/>
        <end position="163"/>
    </location>
</feature>
<evidence type="ECO:0000256" key="1">
    <source>
        <dbReference type="SAM" id="MobiDB-lite"/>
    </source>
</evidence>
<feature type="compositionally biased region" description="Basic and acidic residues" evidence="1">
    <location>
        <begin position="123"/>
        <end position="163"/>
    </location>
</feature>